<protein>
    <submittedName>
        <fullName evidence="1 3">Uncharacterized protein</fullName>
    </submittedName>
</protein>
<evidence type="ECO:0000313" key="1">
    <source>
        <dbReference type="EMBL" id="VDO74103.1"/>
    </source>
</evidence>
<organism evidence="3">
    <name type="scientific">Haemonchus placei</name>
    <name type="common">Barber's pole worm</name>
    <dbReference type="NCBI Taxonomy" id="6290"/>
    <lineage>
        <taxon>Eukaryota</taxon>
        <taxon>Metazoa</taxon>
        <taxon>Ecdysozoa</taxon>
        <taxon>Nematoda</taxon>
        <taxon>Chromadorea</taxon>
        <taxon>Rhabditida</taxon>
        <taxon>Rhabditina</taxon>
        <taxon>Rhabditomorpha</taxon>
        <taxon>Strongyloidea</taxon>
        <taxon>Trichostrongylidae</taxon>
        <taxon>Haemonchus</taxon>
    </lineage>
</organism>
<evidence type="ECO:0000313" key="3">
    <source>
        <dbReference type="WBParaSite" id="HPLM_0001894501-mRNA-1"/>
    </source>
</evidence>
<dbReference type="Proteomes" id="UP000268014">
    <property type="component" value="Unassembled WGS sequence"/>
</dbReference>
<keyword evidence="2" id="KW-1185">Reference proteome</keyword>
<dbReference type="EMBL" id="UZAF01020937">
    <property type="protein sequence ID" value="VDO74103.1"/>
    <property type="molecule type" value="Genomic_DNA"/>
</dbReference>
<dbReference type="OrthoDB" id="5875229at2759"/>
<evidence type="ECO:0000313" key="2">
    <source>
        <dbReference type="Proteomes" id="UP000268014"/>
    </source>
</evidence>
<reference evidence="3" key="1">
    <citation type="submission" date="2017-02" db="UniProtKB">
        <authorList>
            <consortium name="WormBaseParasite"/>
        </authorList>
    </citation>
    <scope>IDENTIFICATION</scope>
</reference>
<sequence>MGGSTSRPLQCVHGCWSSKSPLSDRELCACHWEEIPTPSVCEHRDTPVEGPPSQEKLIQVIETIIFVSLHLLSEQTPVNQVPKCRPKTSLTGPL</sequence>
<name>A0A0N4X3K3_HAEPC</name>
<reference evidence="1 2" key="2">
    <citation type="submission" date="2018-11" db="EMBL/GenBank/DDBJ databases">
        <authorList>
            <consortium name="Pathogen Informatics"/>
        </authorList>
    </citation>
    <scope>NUCLEOTIDE SEQUENCE [LARGE SCALE GENOMIC DNA]</scope>
    <source>
        <strain evidence="1 2">MHpl1</strain>
    </source>
</reference>
<dbReference type="AlphaFoldDB" id="A0A0N4X3K3"/>
<gene>
    <name evidence="1" type="ORF">HPLM_LOCUS18937</name>
</gene>
<proteinExistence type="predicted"/>
<dbReference type="WBParaSite" id="HPLM_0001894501-mRNA-1">
    <property type="protein sequence ID" value="HPLM_0001894501-mRNA-1"/>
    <property type="gene ID" value="HPLM_0001894501"/>
</dbReference>
<accession>A0A0N4X3K3</accession>